<evidence type="ECO:0000256" key="7">
    <source>
        <dbReference type="ARBA" id="ARBA00023136"/>
    </source>
</evidence>
<comment type="pathway">
    <text evidence="10">Lipid metabolism; phospholipid metabolism.</text>
</comment>
<feature type="transmembrane region" description="Helical" evidence="10">
    <location>
        <begin position="141"/>
        <end position="160"/>
    </location>
</feature>
<accession>A0ABX4YMR9</accession>
<evidence type="ECO:0000313" key="11">
    <source>
        <dbReference type="EMBL" id="PNV76444.1"/>
    </source>
</evidence>
<keyword evidence="9 10" id="KW-1208">Phospholipid metabolism</keyword>
<name>A0ABX4YMR9_9LEPT</name>
<dbReference type="HAMAP" id="MF_01043">
    <property type="entry name" value="PlsY"/>
    <property type="match status" value="1"/>
</dbReference>
<dbReference type="Proteomes" id="UP000094669">
    <property type="component" value="Unassembled WGS sequence"/>
</dbReference>
<keyword evidence="12" id="KW-1185">Reference proteome</keyword>
<feature type="transmembrane region" description="Helical" evidence="10">
    <location>
        <begin position="6"/>
        <end position="28"/>
    </location>
</feature>
<dbReference type="PANTHER" id="PTHR30309">
    <property type="entry name" value="INNER MEMBRANE PROTEIN YGIH"/>
    <property type="match status" value="1"/>
</dbReference>
<evidence type="ECO:0000256" key="8">
    <source>
        <dbReference type="ARBA" id="ARBA00023209"/>
    </source>
</evidence>
<dbReference type="PANTHER" id="PTHR30309:SF0">
    <property type="entry name" value="GLYCEROL-3-PHOSPHATE ACYLTRANSFERASE-RELATED"/>
    <property type="match status" value="1"/>
</dbReference>
<dbReference type="EMBL" id="MCRM02000002">
    <property type="protein sequence ID" value="PNV76444.1"/>
    <property type="molecule type" value="Genomic_DNA"/>
</dbReference>
<keyword evidence="2 10" id="KW-0444">Lipid biosynthesis</keyword>
<evidence type="ECO:0000256" key="6">
    <source>
        <dbReference type="ARBA" id="ARBA00023098"/>
    </source>
</evidence>
<protein>
    <recommendedName>
        <fullName evidence="10">Glycerol-3-phosphate acyltransferase</fullName>
    </recommendedName>
    <alternativeName>
        <fullName evidence="10">Acyl-PO4 G3P acyltransferase</fullName>
    </alternativeName>
    <alternativeName>
        <fullName evidence="10">Acyl-phosphate--glycerol-3-phosphate acyltransferase</fullName>
    </alternativeName>
    <alternativeName>
        <fullName evidence="10">G3P acyltransferase</fullName>
        <shortName evidence="10">GPAT</shortName>
        <ecNumber evidence="10">2.3.1.275</ecNumber>
    </alternativeName>
    <alternativeName>
        <fullName evidence="10">Lysophosphatidic acid synthase</fullName>
        <shortName evidence="10">LPA synthase</shortName>
    </alternativeName>
</protein>
<comment type="similarity">
    <text evidence="10">Belongs to the PlsY family.</text>
</comment>
<dbReference type="SMART" id="SM01207">
    <property type="entry name" value="G3P_acyltransf"/>
    <property type="match status" value="1"/>
</dbReference>
<comment type="function">
    <text evidence="10">Catalyzes the transfer of an acyl group from acyl-phosphate (acyl-PO(4)) to glycerol-3-phosphate (G3P) to form lysophosphatidic acid (LPA). This enzyme utilizes acyl-phosphate as fatty acyl donor, but not acyl-CoA or acyl-ACP.</text>
</comment>
<evidence type="ECO:0000256" key="9">
    <source>
        <dbReference type="ARBA" id="ARBA00023264"/>
    </source>
</evidence>
<keyword evidence="11" id="KW-0012">Acyltransferase</keyword>
<keyword evidence="6 10" id="KW-0443">Lipid metabolism</keyword>
<comment type="catalytic activity">
    <reaction evidence="10">
        <text>an acyl phosphate + sn-glycerol 3-phosphate = a 1-acyl-sn-glycero-3-phosphate + phosphate</text>
        <dbReference type="Rhea" id="RHEA:34075"/>
        <dbReference type="ChEBI" id="CHEBI:43474"/>
        <dbReference type="ChEBI" id="CHEBI:57597"/>
        <dbReference type="ChEBI" id="CHEBI:57970"/>
        <dbReference type="ChEBI" id="CHEBI:59918"/>
        <dbReference type="EC" id="2.3.1.275"/>
    </reaction>
</comment>
<feature type="transmembrane region" description="Helical" evidence="10">
    <location>
        <begin position="114"/>
        <end position="134"/>
    </location>
</feature>
<comment type="subunit">
    <text evidence="10">Probably interacts with PlsX.</text>
</comment>
<evidence type="ECO:0000256" key="1">
    <source>
        <dbReference type="ARBA" id="ARBA00022475"/>
    </source>
</evidence>
<evidence type="ECO:0000256" key="2">
    <source>
        <dbReference type="ARBA" id="ARBA00022516"/>
    </source>
</evidence>
<evidence type="ECO:0000256" key="10">
    <source>
        <dbReference type="HAMAP-Rule" id="MF_01043"/>
    </source>
</evidence>
<organism evidence="11 12">
    <name type="scientific">Leptospira inadai serovar Lyme</name>
    <dbReference type="NCBI Taxonomy" id="293084"/>
    <lineage>
        <taxon>Bacteria</taxon>
        <taxon>Pseudomonadati</taxon>
        <taxon>Spirochaetota</taxon>
        <taxon>Spirochaetia</taxon>
        <taxon>Leptospirales</taxon>
        <taxon>Leptospiraceae</taxon>
        <taxon>Leptospira</taxon>
    </lineage>
</organism>
<evidence type="ECO:0000256" key="3">
    <source>
        <dbReference type="ARBA" id="ARBA00022679"/>
    </source>
</evidence>
<proteinExistence type="inferred from homology"/>
<feature type="transmembrane region" description="Helical" evidence="10">
    <location>
        <begin position="83"/>
        <end position="102"/>
    </location>
</feature>
<gene>
    <name evidence="10 11" type="primary">plsY</name>
    <name evidence="11" type="ORF">BES34_002265</name>
</gene>
<dbReference type="EC" id="2.3.1.275" evidence="10"/>
<evidence type="ECO:0000256" key="5">
    <source>
        <dbReference type="ARBA" id="ARBA00022989"/>
    </source>
</evidence>
<evidence type="ECO:0000313" key="12">
    <source>
        <dbReference type="Proteomes" id="UP000094669"/>
    </source>
</evidence>
<sequence length="213" mass="22990">MNLASFFLAFGSFFLGSIPFGFLLAKYFGGLDIRKKGSGNIGATNVTRLLGWKVGLPVLLLDVSKGALPILLARYALHINSELTLLLCGIAAIAGHVFSPFLKMKGGKGVATSFGVFLVLAPGSVFFSLVVFLFLKKVFGFVSLGSIGGAISLPISYVSLSRIEGSDFPTPTFWAICCISTAILILHRTNLLRLIRGREFSSDKEKYKKQTED</sequence>
<comment type="subcellular location">
    <subcellularLocation>
        <location evidence="10">Cell membrane</location>
        <topology evidence="10">Multi-pass membrane protein</topology>
    </subcellularLocation>
</comment>
<keyword evidence="1 10" id="KW-1003">Cell membrane</keyword>
<keyword evidence="5 10" id="KW-1133">Transmembrane helix</keyword>
<dbReference type="NCBIfam" id="TIGR00023">
    <property type="entry name" value="glycerol-3-phosphate 1-O-acyltransferase PlsY"/>
    <property type="match status" value="1"/>
</dbReference>
<keyword evidence="8 10" id="KW-0594">Phospholipid biosynthesis</keyword>
<dbReference type="InterPro" id="IPR003811">
    <property type="entry name" value="G3P_acylTferase_PlsY"/>
</dbReference>
<keyword evidence="3 10" id="KW-0808">Transferase</keyword>
<comment type="caution">
    <text evidence="11">The sequence shown here is derived from an EMBL/GenBank/DDBJ whole genome shotgun (WGS) entry which is preliminary data.</text>
</comment>
<keyword evidence="4 10" id="KW-0812">Transmembrane</keyword>
<evidence type="ECO:0000256" key="4">
    <source>
        <dbReference type="ARBA" id="ARBA00022692"/>
    </source>
</evidence>
<feature type="transmembrane region" description="Helical" evidence="10">
    <location>
        <begin position="172"/>
        <end position="191"/>
    </location>
</feature>
<dbReference type="RefSeq" id="WP_020988586.1">
    <property type="nucleotide sequence ID" value="NZ_MCRM02000002.1"/>
</dbReference>
<dbReference type="Pfam" id="PF02660">
    <property type="entry name" value="G3P_acyltransf"/>
    <property type="match status" value="1"/>
</dbReference>
<dbReference type="GO" id="GO:0016746">
    <property type="term" value="F:acyltransferase activity"/>
    <property type="evidence" value="ECO:0007669"/>
    <property type="project" value="UniProtKB-KW"/>
</dbReference>
<keyword evidence="7 10" id="KW-0472">Membrane</keyword>
<reference evidence="11" key="1">
    <citation type="submission" date="2018-01" db="EMBL/GenBank/DDBJ databases">
        <title>Genomic characterization of Leptospira inadai serogroup Lyme isolated from captured rat in Brazil and comparative analysis with human reference strain.</title>
        <authorList>
            <person name="Moreno L.Z."/>
            <person name="Loureiro A.P."/>
            <person name="Miraglia F."/>
            <person name="Kremer F.S."/>
            <person name="Eslabao M.R."/>
            <person name="Dellagostin O.A."/>
            <person name="Lilenbaum W."/>
            <person name="Moreno A.M."/>
        </authorList>
    </citation>
    <scope>NUCLEOTIDE SEQUENCE [LARGE SCALE GENOMIC DNA]</scope>
    <source>
        <strain evidence="11">M34/99</strain>
    </source>
</reference>